<dbReference type="PANTHER" id="PTHR33653:SF1">
    <property type="entry name" value="RIBONUCLEASE VAPC2"/>
    <property type="match status" value="1"/>
</dbReference>
<proteinExistence type="inferred from homology"/>
<evidence type="ECO:0000256" key="6">
    <source>
        <dbReference type="ARBA" id="ARBA00022842"/>
    </source>
</evidence>
<dbReference type="Pfam" id="PF01850">
    <property type="entry name" value="PIN"/>
    <property type="match status" value="1"/>
</dbReference>
<evidence type="ECO:0000256" key="2">
    <source>
        <dbReference type="ARBA" id="ARBA00022649"/>
    </source>
</evidence>
<evidence type="ECO:0000256" key="7">
    <source>
        <dbReference type="ARBA" id="ARBA00038093"/>
    </source>
</evidence>
<reference evidence="9 10" key="1">
    <citation type="journal article" date="2020" name="Harmful Algae">
        <title>Molecular and morphological characterization of a novel dihydroanatoxin-a producing Microcoleus species (cyanobacteria) from the Russian River, California, USA.</title>
        <authorList>
            <person name="Conklin K.Y."/>
            <person name="Stancheva R."/>
            <person name="Otten T.G."/>
            <person name="Fadness R."/>
            <person name="Boyer G.L."/>
            <person name="Read B."/>
            <person name="Zhang X."/>
            <person name="Sheath R.G."/>
        </authorList>
    </citation>
    <scope>NUCLEOTIDE SEQUENCE [LARGE SCALE GENOMIC DNA]</scope>
    <source>
        <strain evidence="9 10">PTRS2</strain>
    </source>
</reference>
<dbReference type="InterPro" id="IPR002716">
    <property type="entry name" value="PIN_dom"/>
</dbReference>
<evidence type="ECO:0000256" key="3">
    <source>
        <dbReference type="ARBA" id="ARBA00022722"/>
    </source>
</evidence>
<keyword evidence="10" id="KW-1185">Reference proteome</keyword>
<dbReference type="Proteomes" id="UP001384579">
    <property type="component" value="Unassembled WGS sequence"/>
</dbReference>
<dbReference type="SUPFAM" id="SSF88723">
    <property type="entry name" value="PIN domain-like"/>
    <property type="match status" value="1"/>
</dbReference>
<evidence type="ECO:0000313" key="9">
    <source>
        <dbReference type="EMBL" id="MEK0188250.1"/>
    </source>
</evidence>
<evidence type="ECO:0000259" key="8">
    <source>
        <dbReference type="Pfam" id="PF01850"/>
    </source>
</evidence>
<dbReference type="PANTHER" id="PTHR33653">
    <property type="entry name" value="RIBONUCLEASE VAPC2"/>
    <property type="match status" value="1"/>
</dbReference>
<evidence type="ECO:0000256" key="1">
    <source>
        <dbReference type="ARBA" id="ARBA00001946"/>
    </source>
</evidence>
<evidence type="ECO:0000313" key="10">
    <source>
        <dbReference type="Proteomes" id="UP001384579"/>
    </source>
</evidence>
<accession>A0ABU8YUV5</accession>
<sequence>QNGMINKYLLDTNILIYYFNDGPEVQSIFDEIEAGDAEAFYCPISWVELLCYPALTEEQANEMREFLRLLNSVSLTESVLDSAAQIRRDYRLKLGDGVIAACALIEGCVLVTRNAKDFKRVNGLTILNPFD</sequence>
<keyword evidence="2" id="KW-1277">Toxin-antitoxin system</keyword>
<comment type="caution">
    <text evidence="9">The sequence shown here is derived from an EMBL/GenBank/DDBJ whole genome shotgun (WGS) entry which is preliminary data.</text>
</comment>
<dbReference type="Gene3D" id="3.40.50.1010">
    <property type="entry name" value="5'-nuclease"/>
    <property type="match status" value="1"/>
</dbReference>
<dbReference type="HAMAP" id="MF_00265">
    <property type="entry name" value="VapC_Nob1"/>
    <property type="match status" value="1"/>
</dbReference>
<keyword evidence="6" id="KW-0460">Magnesium</keyword>
<keyword evidence="5" id="KW-0378">Hydrolase</keyword>
<dbReference type="InterPro" id="IPR050556">
    <property type="entry name" value="Type_II_TA_system_RNase"/>
</dbReference>
<feature type="non-terminal residue" evidence="9">
    <location>
        <position position="1"/>
    </location>
</feature>
<dbReference type="RefSeq" id="WP_340542033.1">
    <property type="nucleotide sequence ID" value="NZ_JBBLXS010000555.1"/>
</dbReference>
<dbReference type="InterPro" id="IPR029060">
    <property type="entry name" value="PIN-like_dom_sf"/>
</dbReference>
<keyword evidence="3" id="KW-0540">Nuclease</keyword>
<gene>
    <name evidence="9" type="ORF">WMG39_25910</name>
</gene>
<evidence type="ECO:0000256" key="4">
    <source>
        <dbReference type="ARBA" id="ARBA00022723"/>
    </source>
</evidence>
<keyword evidence="4" id="KW-0479">Metal-binding</keyword>
<feature type="domain" description="PIN" evidence="8">
    <location>
        <begin position="8"/>
        <end position="123"/>
    </location>
</feature>
<organism evidence="9 10">
    <name type="scientific">Microcoleus anatoxicus PTRS2</name>
    <dbReference type="NCBI Taxonomy" id="2705321"/>
    <lineage>
        <taxon>Bacteria</taxon>
        <taxon>Bacillati</taxon>
        <taxon>Cyanobacteriota</taxon>
        <taxon>Cyanophyceae</taxon>
        <taxon>Oscillatoriophycideae</taxon>
        <taxon>Oscillatoriales</taxon>
        <taxon>Microcoleaceae</taxon>
        <taxon>Microcoleus</taxon>
        <taxon>Microcoleus anatoxicus</taxon>
    </lineage>
</organism>
<evidence type="ECO:0000256" key="5">
    <source>
        <dbReference type="ARBA" id="ARBA00022801"/>
    </source>
</evidence>
<comment type="similarity">
    <text evidence="7">Belongs to the PINc/VapC protein family.</text>
</comment>
<dbReference type="CDD" id="cd18738">
    <property type="entry name" value="PIN_VapC4-5_FitB-like"/>
    <property type="match status" value="1"/>
</dbReference>
<name>A0ABU8YUV5_9CYAN</name>
<dbReference type="EMBL" id="JBBLXS010000555">
    <property type="protein sequence ID" value="MEK0188250.1"/>
    <property type="molecule type" value="Genomic_DNA"/>
</dbReference>
<dbReference type="InterPro" id="IPR022907">
    <property type="entry name" value="VapC_family"/>
</dbReference>
<comment type="cofactor">
    <cofactor evidence="1">
        <name>Mg(2+)</name>
        <dbReference type="ChEBI" id="CHEBI:18420"/>
    </cofactor>
</comment>
<protein>
    <submittedName>
        <fullName evidence="9">Type II toxin-antitoxin system VapC family toxin</fullName>
    </submittedName>
</protein>